<feature type="compositionally biased region" description="Basic and acidic residues" evidence="1">
    <location>
        <begin position="289"/>
        <end position="302"/>
    </location>
</feature>
<evidence type="ECO:0000313" key="4">
    <source>
        <dbReference type="Proteomes" id="UP000001194"/>
    </source>
</evidence>
<evidence type="ECO:0000256" key="1">
    <source>
        <dbReference type="SAM" id="MobiDB-lite"/>
    </source>
</evidence>
<name>B0DDZ6_LACBS</name>
<feature type="region of interest" description="Disordered" evidence="1">
    <location>
        <begin position="529"/>
        <end position="557"/>
    </location>
</feature>
<dbReference type="KEGG" id="lbc:LACBIDRAFT_328176"/>
<dbReference type="Proteomes" id="UP000001194">
    <property type="component" value="Unassembled WGS sequence"/>
</dbReference>
<keyword evidence="2" id="KW-1133">Transmembrane helix</keyword>
<proteinExistence type="predicted"/>
<dbReference type="PROSITE" id="PS51257">
    <property type="entry name" value="PROKAR_LIPOPROTEIN"/>
    <property type="match status" value="1"/>
</dbReference>
<feature type="region of interest" description="Disordered" evidence="1">
    <location>
        <begin position="72"/>
        <end position="105"/>
    </location>
</feature>
<protein>
    <submittedName>
        <fullName evidence="3">Predicted protein</fullName>
    </submittedName>
</protein>
<reference evidence="3 4" key="1">
    <citation type="journal article" date="2008" name="Nature">
        <title>The genome of Laccaria bicolor provides insights into mycorrhizal symbiosis.</title>
        <authorList>
            <person name="Martin F."/>
            <person name="Aerts A."/>
            <person name="Ahren D."/>
            <person name="Brun A."/>
            <person name="Danchin E.G.J."/>
            <person name="Duchaussoy F."/>
            <person name="Gibon J."/>
            <person name="Kohler A."/>
            <person name="Lindquist E."/>
            <person name="Pereda V."/>
            <person name="Salamov A."/>
            <person name="Shapiro H.J."/>
            <person name="Wuyts J."/>
            <person name="Blaudez D."/>
            <person name="Buee M."/>
            <person name="Brokstein P."/>
            <person name="Canbaeck B."/>
            <person name="Cohen D."/>
            <person name="Courty P.E."/>
            <person name="Coutinho P.M."/>
            <person name="Delaruelle C."/>
            <person name="Detter J.C."/>
            <person name="Deveau A."/>
            <person name="DiFazio S."/>
            <person name="Duplessis S."/>
            <person name="Fraissinet-Tachet L."/>
            <person name="Lucic E."/>
            <person name="Frey-Klett P."/>
            <person name="Fourrey C."/>
            <person name="Feussner I."/>
            <person name="Gay G."/>
            <person name="Grimwood J."/>
            <person name="Hoegger P.J."/>
            <person name="Jain P."/>
            <person name="Kilaru S."/>
            <person name="Labbe J."/>
            <person name="Lin Y.C."/>
            <person name="Legue V."/>
            <person name="Le Tacon F."/>
            <person name="Marmeisse R."/>
            <person name="Melayah D."/>
            <person name="Montanini B."/>
            <person name="Muratet M."/>
            <person name="Nehls U."/>
            <person name="Niculita-Hirzel H."/>
            <person name="Oudot-Le Secq M.P."/>
            <person name="Peter M."/>
            <person name="Quesneville H."/>
            <person name="Rajashekar B."/>
            <person name="Reich M."/>
            <person name="Rouhier N."/>
            <person name="Schmutz J."/>
            <person name="Yin T."/>
            <person name="Chalot M."/>
            <person name="Henrissat B."/>
            <person name="Kuees U."/>
            <person name="Lucas S."/>
            <person name="Van de Peer Y."/>
            <person name="Podila G.K."/>
            <person name="Polle A."/>
            <person name="Pukkila P.J."/>
            <person name="Richardson P.M."/>
            <person name="Rouze P."/>
            <person name="Sanders I.R."/>
            <person name="Stajich J.E."/>
            <person name="Tunlid A."/>
            <person name="Tuskan G."/>
            <person name="Grigoriev I.V."/>
        </authorList>
    </citation>
    <scope>NUCLEOTIDE SEQUENCE [LARGE SCALE GENOMIC DNA]</scope>
    <source>
        <strain evidence="4">S238N-H82 / ATCC MYA-4686</strain>
    </source>
</reference>
<dbReference type="EMBL" id="DS547105">
    <property type="protein sequence ID" value="EDR07303.1"/>
    <property type="molecule type" value="Genomic_DNA"/>
</dbReference>
<feature type="compositionally biased region" description="Basic and acidic residues" evidence="1">
    <location>
        <begin position="72"/>
        <end position="101"/>
    </location>
</feature>
<feature type="region of interest" description="Disordered" evidence="1">
    <location>
        <begin position="1"/>
        <end position="56"/>
    </location>
</feature>
<dbReference type="OrthoDB" id="2995174at2759"/>
<keyword evidence="2" id="KW-0812">Transmembrane</keyword>
<dbReference type="GeneID" id="6077702"/>
<dbReference type="InParanoid" id="B0DDZ6"/>
<dbReference type="AlphaFoldDB" id="B0DDZ6"/>
<feature type="region of interest" description="Disordered" evidence="1">
    <location>
        <begin position="274"/>
        <end position="314"/>
    </location>
</feature>
<dbReference type="HOGENOM" id="CLU_380375_0_0_1"/>
<keyword evidence="2" id="KW-0472">Membrane</keyword>
<gene>
    <name evidence="3" type="ORF">LACBIDRAFT_328176</name>
</gene>
<feature type="transmembrane region" description="Helical" evidence="2">
    <location>
        <begin position="628"/>
        <end position="648"/>
    </location>
</feature>
<organism evidence="4">
    <name type="scientific">Laccaria bicolor (strain S238N-H82 / ATCC MYA-4686)</name>
    <name type="common">Bicoloured deceiver</name>
    <name type="synonym">Laccaria laccata var. bicolor</name>
    <dbReference type="NCBI Taxonomy" id="486041"/>
    <lineage>
        <taxon>Eukaryota</taxon>
        <taxon>Fungi</taxon>
        <taxon>Dikarya</taxon>
        <taxon>Basidiomycota</taxon>
        <taxon>Agaricomycotina</taxon>
        <taxon>Agaricomycetes</taxon>
        <taxon>Agaricomycetidae</taxon>
        <taxon>Agaricales</taxon>
        <taxon>Agaricineae</taxon>
        <taxon>Hydnangiaceae</taxon>
        <taxon>Laccaria</taxon>
    </lineage>
</organism>
<dbReference type="RefSeq" id="XP_001882234.1">
    <property type="nucleotide sequence ID" value="XM_001882199.1"/>
</dbReference>
<evidence type="ECO:0000313" key="3">
    <source>
        <dbReference type="EMBL" id="EDR07303.1"/>
    </source>
</evidence>
<sequence length="728" mass="80365">MSPRRGPKSTIQAPSISTTSCPTSPTNYKSQPQSTSSQAPSTQRHTRQCPRARVNSPVHLLRVEKFGLKEERVLEEGGQEQKRNEDVLSPTHERPQTEKSDGPWIQTKCQSGRVEATKLSKMHLHFFFFIRLPENALLEKIDKKGGGPSSFNVNRKSGGRSLIQKNVGKALDDAGKGSREKNEEISRAYVVIEEKQPLKLIGLEANARFFIVELTRSLIQCLNTPLSFHPGNWELERPVRALDGVKAELLVQLSDVLLVLATRCWLEAAMSSTLPGHDHTSSFTPSLDGRGDADLASKDGKPTKRTGPNYGAFESNRPLYHNDRFIGRILTKSFAPPHTVASIRRSLCKFEGLSEPDKALVFTPLSSPAPMENSARLSLFAPSGPGLSEQDPIAIVVESEKRTKNITLSEKLPERSDDTDIHYVYYRLYSSEGDGDEKAKTSFDESDISLGRINTLSIAPPHTAGSLKARIAKVEGLVTPGHAVSKDMELFQDTDSDAAMTDADVISFQGDTYPGSDEGDPVALVNATTNTAADQKPKPTPKPTPAADEKPKPTPGKVLGTYPLDTAATNRAFSDGPDSKFTKRARLTGTYDFKPTDPTWLSINKDEIVYTDGVILTVMYSGTGRISFLFYFVTNLLTLVVTVLNPGYMMINSKGEKGSLERVYAFGMGYVRTMAQEGLMYWHCGSVNMYHQKRGLTDHEKRARHRNLQCRRLTLSKVQSCSNTQAIQ</sequence>
<keyword evidence="4" id="KW-1185">Reference proteome</keyword>
<feature type="compositionally biased region" description="Low complexity" evidence="1">
    <location>
        <begin position="14"/>
        <end position="43"/>
    </location>
</feature>
<accession>B0DDZ6</accession>
<evidence type="ECO:0000256" key="2">
    <source>
        <dbReference type="SAM" id="Phobius"/>
    </source>
</evidence>